<feature type="transmembrane region" description="Helical" evidence="1">
    <location>
        <begin position="91"/>
        <end position="111"/>
    </location>
</feature>
<keyword evidence="1" id="KW-1133">Transmembrane helix</keyword>
<proteinExistence type="predicted"/>
<dbReference type="Proteomes" id="UP001431429">
    <property type="component" value="Unassembled WGS sequence"/>
</dbReference>
<feature type="transmembrane region" description="Helical" evidence="1">
    <location>
        <begin position="60"/>
        <end position="79"/>
    </location>
</feature>
<name>A0ABT0ULG2_9ACTN</name>
<gene>
    <name evidence="2" type="ORF">NBG84_07965</name>
</gene>
<sequence>MSHELRAGAPLSAASDQGWRLGAWFGLLFLCPVAAVSWLFVFDTCAKQVCWPQSAFLLDLARWSWWLALTTAAAGVFVPRSSPRSRLLRPAMVVVCLTSVVTAMVALLFTAHPG</sequence>
<protein>
    <recommendedName>
        <fullName evidence="4">Transmembrane protein</fullName>
    </recommendedName>
</protein>
<keyword evidence="1" id="KW-0812">Transmembrane</keyword>
<reference evidence="2" key="1">
    <citation type="submission" date="2022-06" db="EMBL/GenBank/DDBJ databases">
        <title>Genome public.</title>
        <authorList>
            <person name="Sun Q."/>
        </authorList>
    </citation>
    <scope>NUCLEOTIDE SEQUENCE</scope>
    <source>
        <strain evidence="2">CWNU-1</strain>
    </source>
</reference>
<evidence type="ECO:0000256" key="1">
    <source>
        <dbReference type="SAM" id="Phobius"/>
    </source>
</evidence>
<evidence type="ECO:0000313" key="3">
    <source>
        <dbReference type="Proteomes" id="UP001431429"/>
    </source>
</evidence>
<dbReference type="EMBL" id="JAMQAW010000007">
    <property type="protein sequence ID" value="MCM2388238.1"/>
    <property type="molecule type" value="Genomic_DNA"/>
</dbReference>
<comment type="caution">
    <text evidence="2">The sequence shown here is derived from an EMBL/GenBank/DDBJ whole genome shotgun (WGS) entry which is preliminary data.</text>
</comment>
<evidence type="ECO:0008006" key="4">
    <source>
        <dbReference type="Google" id="ProtNLM"/>
    </source>
</evidence>
<keyword evidence="1" id="KW-0472">Membrane</keyword>
<dbReference type="RefSeq" id="WP_250918583.1">
    <property type="nucleotide sequence ID" value="NZ_JAMQAW010000007.1"/>
</dbReference>
<feature type="transmembrane region" description="Helical" evidence="1">
    <location>
        <begin position="21"/>
        <end position="40"/>
    </location>
</feature>
<keyword evidence="3" id="KW-1185">Reference proteome</keyword>
<evidence type="ECO:0000313" key="2">
    <source>
        <dbReference type="EMBL" id="MCM2388238.1"/>
    </source>
</evidence>
<accession>A0ABT0ULG2</accession>
<organism evidence="2 3">
    <name type="scientific">Streptomyces albipurpureus</name>
    <dbReference type="NCBI Taxonomy" id="2897419"/>
    <lineage>
        <taxon>Bacteria</taxon>
        <taxon>Bacillati</taxon>
        <taxon>Actinomycetota</taxon>
        <taxon>Actinomycetes</taxon>
        <taxon>Kitasatosporales</taxon>
        <taxon>Streptomycetaceae</taxon>
        <taxon>Streptomyces</taxon>
    </lineage>
</organism>